<accession>A0A0X8JMQ8</accession>
<dbReference type="STRING" id="44742.AXF13_13190"/>
<dbReference type="Proteomes" id="UP000069241">
    <property type="component" value="Chromosome"/>
</dbReference>
<keyword evidence="2" id="KW-1185">Reference proteome</keyword>
<gene>
    <name evidence="1" type="ORF">AXF13_13190</name>
</gene>
<dbReference type="PROSITE" id="PS51257">
    <property type="entry name" value="PROKAR_LIPOPROTEIN"/>
    <property type="match status" value="1"/>
</dbReference>
<name>A0A0X8JMQ8_9BACT</name>
<evidence type="ECO:0000313" key="1">
    <source>
        <dbReference type="EMBL" id="AMD91622.1"/>
    </source>
</evidence>
<evidence type="ECO:0008006" key="3">
    <source>
        <dbReference type="Google" id="ProtNLM"/>
    </source>
</evidence>
<dbReference type="EMBL" id="CP014229">
    <property type="protein sequence ID" value="AMD91622.1"/>
    <property type="molecule type" value="Genomic_DNA"/>
</dbReference>
<reference evidence="2" key="1">
    <citation type="submission" date="2016-02" db="EMBL/GenBank/DDBJ databases">
        <authorList>
            <person name="Holder M.E."/>
            <person name="Ajami N.J."/>
            <person name="Petrosino J.F."/>
        </authorList>
    </citation>
    <scope>NUCLEOTIDE SEQUENCE [LARGE SCALE GENOMIC DNA]</scope>
    <source>
        <strain evidence="2">CCUG 45958</strain>
    </source>
</reference>
<proteinExistence type="predicted"/>
<dbReference type="KEGG" id="dfi:AXF13_13190"/>
<organism evidence="1 2">
    <name type="scientific">Desulfovibrio fairfieldensis</name>
    <dbReference type="NCBI Taxonomy" id="44742"/>
    <lineage>
        <taxon>Bacteria</taxon>
        <taxon>Pseudomonadati</taxon>
        <taxon>Thermodesulfobacteriota</taxon>
        <taxon>Desulfovibrionia</taxon>
        <taxon>Desulfovibrionales</taxon>
        <taxon>Desulfovibrionaceae</taxon>
        <taxon>Desulfovibrio</taxon>
    </lineage>
</organism>
<evidence type="ECO:0000313" key="2">
    <source>
        <dbReference type="Proteomes" id="UP000069241"/>
    </source>
</evidence>
<dbReference type="AlphaFoldDB" id="A0A0X8JMQ8"/>
<protein>
    <recommendedName>
        <fullName evidence="3">Lipoprotein</fullName>
    </recommendedName>
</protein>
<dbReference type="RefSeq" id="WP_062254912.1">
    <property type="nucleotide sequence ID" value="NZ_CP014229.1"/>
</dbReference>
<sequence>MKHTRRVFPAALLPALLAVLLLSACGPSNNVRLLPPPPLDASVLPAPNAPRVSVVTFADKRTDQSALGVRRDNSAFVTSDDVAQWISRALADELARNGMQVTFALNVGQARSGNPDYLVTGQVDEAWLRETSATDLATNLRVNYVLANRQGRLLRESLSSSQSRTGLPSGAAAENLMLETLRDLVKPMAQKIVQTIQAKK</sequence>